<name>A0A0S7YDJ0_UNCT6</name>
<reference evidence="1 2" key="1">
    <citation type="journal article" date="2015" name="Microbiome">
        <title>Genomic resolution of linkages in carbon, nitrogen, and sulfur cycling among widespread estuary sediment bacteria.</title>
        <authorList>
            <person name="Baker B.J."/>
            <person name="Lazar C.S."/>
            <person name="Teske A.P."/>
            <person name="Dick G.J."/>
        </authorList>
    </citation>
    <scope>NUCLEOTIDE SEQUENCE [LARGE SCALE GENOMIC DNA]</scope>
    <source>
        <strain evidence="1">DG_78</strain>
    </source>
</reference>
<dbReference type="AlphaFoldDB" id="A0A0S7YDJ0"/>
<organism evidence="1 2">
    <name type="scientific">candidate division TA06 bacterium DG_78</name>
    <dbReference type="NCBI Taxonomy" id="1703772"/>
    <lineage>
        <taxon>Bacteria</taxon>
        <taxon>Bacteria division TA06</taxon>
    </lineage>
</organism>
<protein>
    <submittedName>
        <fullName evidence="1">Uncharacterized protein</fullName>
    </submittedName>
</protein>
<dbReference type="EMBL" id="LJNI01000052">
    <property type="protein sequence ID" value="KPJ72850.1"/>
    <property type="molecule type" value="Genomic_DNA"/>
</dbReference>
<evidence type="ECO:0000313" key="1">
    <source>
        <dbReference type="EMBL" id="KPJ72850.1"/>
    </source>
</evidence>
<accession>A0A0S7YDJ0</accession>
<sequence>MEKPVIGSIMLLFKSLNWNEKRKVFNRLHETMEKKPESEKRRFGKKNIGSILTAYRQGDVSFEDAVSLLGALKKRRKRKK</sequence>
<comment type="caution">
    <text evidence="1">The sequence shown here is derived from an EMBL/GenBank/DDBJ whole genome shotgun (WGS) entry which is preliminary data.</text>
</comment>
<evidence type="ECO:0000313" key="2">
    <source>
        <dbReference type="Proteomes" id="UP000051012"/>
    </source>
</evidence>
<proteinExistence type="predicted"/>
<dbReference type="Proteomes" id="UP000051012">
    <property type="component" value="Unassembled WGS sequence"/>
</dbReference>
<gene>
    <name evidence="1" type="ORF">AMJ52_04950</name>
</gene>